<organism evidence="3">
    <name type="scientific">Cyprideis torosa</name>
    <dbReference type="NCBI Taxonomy" id="163714"/>
    <lineage>
        <taxon>Eukaryota</taxon>
        <taxon>Metazoa</taxon>
        <taxon>Ecdysozoa</taxon>
        <taxon>Arthropoda</taxon>
        <taxon>Crustacea</taxon>
        <taxon>Oligostraca</taxon>
        <taxon>Ostracoda</taxon>
        <taxon>Podocopa</taxon>
        <taxon>Podocopida</taxon>
        <taxon>Cytherocopina</taxon>
        <taxon>Cytheroidea</taxon>
        <taxon>Cytherideidae</taxon>
        <taxon>Cyprideis</taxon>
    </lineage>
</organism>
<protein>
    <submittedName>
        <fullName evidence="3">Uncharacterized protein</fullName>
    </submittedName>
</protein>
<dbReference type="PANTHER" id="PTHR10602:SF0">
    <property type="entry name" value="EUKARYOTIC TRANSLATION INITIATION FACTOR 2 SUBUNIT 1"/>
    <property type="match status" value="1"/>
</dbReference>
<dbReference type="EMBL" id="OB666127">
    <property type="protein sequence ID" value="CAD7233358.1"/>
    <property type="molecule type" value="Genomic_DNA"/>
</dbReference>
<dbReference type="PANTHER" id="PTHR10602">
    <property type="entry name" value="EUKARYOTIC TRANSLATION INITIATION FACTOR 2 SUBUNIT 1"/>
    <property type="match status" value="1"/>
</dbReference>
<dbReference type="GO" id="GO:0003743">
    <property type="term" value="F:translation initiation factor activity"/>
    <property type="evidence" value="ECO:0007669"/>
    <property type="project" value="InterPro"/>
</dbReference>
<dbReference type="GO" id="GO:0033290">
    <property type="term" value="C:eukaryotic 48S preinitiation complex"/>
    <property type="evidence" value="ECO:0007669"/>
    <property type="project" value="TreeGrafter"/>
</dbReference>
<reference evidence="3" key="1">
    <citation type="submission" date="2020-11" db="EMBL/GenBank/DDBJ databases">
        <authorList>
            <person name="Tran Van P."/>
        </authorList>
    </citation>
    <scope>NUCLEOTIDE SEQUENCE</scope>
</reference>
<dbReference type="InterPro" id="IPR024055">
    <property type="entry name" value="TIF2_asu_C"/>
</dbReference>
<dbReference type="GO" id="GO:0003723">
    <property type="term" value="F:RNA binding"/>
    <property type="evidence" value="ECO:0007669"/>
    <property type="project" value="InterPro"/>
</dbReference>
<name>A0A7R8WMM1_9CRUS</name>
<keyword evidence="1" id="KW-0648">Protein biosynthesis</keyword>
<dbReference type="GO" id="GO:0043022">
    <property type="term" value="F:ribosome binding"/>
    <property type="evidence" value="ECO:0007669"/>
    <property type="project" value="TreeGrafter"/>
</dbReference>
<accession>A0A7R8WMM1</accession>
<evidence type="ECO:0000256" key="1">
    <source>
        <dbReference type="ARBA" id="ARBA00022917"/>
    </source>
</evidence>
<feature type="region of interest" description="Disordered" evidence="2">
    <location>
        <begin position="147"/>
        <end position="195"/>
    </location>
</feature>
<gene>
    <name evidence="3" type="ORF">CTOB1V02_LOCUS11180</name>
</gene>
<dbReference type="Gene3D" id="3.30.70.1130">
    <property type="entry name" value="EIF_2_alpha"/>
    <property type="match status" value="2"/>
</dbReference>
<proteinExistence type="predicted"/>
<dbReference type="InterPro" id="IPR011488">
    <property type="entry name" value="TIF_2_asu"/>
</dbReference>
<dbReference type="AlphaFoldDB" id="A0A7R8WMM1"/>
<dbReference type="OrthoDB" id="1685042at2759"/>
<feature type="compositionally biased region" description="Acidic residues" evidence="2">
    <location>
        <begin position="179"/>
        <end position="195"/>
    </location>
</feature>
<evidence type="ECO:0000256" key="2">
    <source>
        <dbReference type="SAM" id="MobiDB-lite"/>
    </source>
</evidence>
<dbReference type="GO" id="GO:0005850">
    <property type="term" value="C:eukaryotic translation initiation factor 2 complex"/>
    <property type="evidence" value="ECO:0007669"/>
    <property type="project" value="TreeGrafter"/>
</dbReference>
<dbReference type="SUPFAM" id="SSF110993">
    <property type="entry name" value="eIF-2-alpha, C-terminal domain"/>
    <property type="match status" value="2"/>
</dbReference>
<dbReference type="Pfam" id="PF07541">
    <property type="entry name" value="EIF_2_alpha"/>
    <property type="match status" value="1"/>
</dbReference>
<sequence length="195" mass="21385">MFWQRRLLWRQAGPRVIYEGIDAVKDALRAGVNCSNEDMTIKVNLIAPPLYGSFSGGLFAIGRFGLGPCDPFPHKFSPRGRQCPMAHLARVVTTSTPERQEGVKMLQGALDKIEETIVHYGGVFNVKLAPKVVTDIDEEDLKNQMLRAEEENMEVGGDDDVDSAEEEELGQKGHPAGVEGDEEGEANGEEAGEED</sequence>
<feature type="compositionally biased region" description="Acidic residues" evidence="2">
    <location>
        <begin position="151"/>
        <end position="168"/>
    </location>
</feature>
<evidence type="ECO:0000313" key="3">
    <source>
        <dbReference type="EMBL" id="CAD7233358.1"/>
    </source>
</evidence>